<feature type="signal peptide" evidence="2">
    <location>
        <begin position="1"/>
        <end position="20"/>
    </location>
</feature>
<feature type="chain" id="PRO_5021931173" description="Lipoprotein" evidence="2">
    <location>
        <begin position="21"/>
        <end position="233"/>
    </location>
</feature>
<evidence type="ECO:0000313" key="3">
    <source>
        <dbReference type="EMBL" id="TQS46208.1"/>
    </source>
</evidence>
<keyword evidence="1" id="KW-0472">Membrane</keyword>
<dbReference type="OrthoDB" id="3472201at2"/>
<feature type="transmembrane region" description="Helical" evidence="1">
    <location>
        <begin position="188"/>
        <end position="209"/>
    </location>
</feature>
<dbReference type="Proteomes" id="UP000317982">
    <property type="component" value="Unassembled WGS sequence"/>
</dbReference>
<evidence type="ECO:0000256" key="2">
    <source>
        <dbReference type="SAM" id="SignalP"/>
    </source>
</evidence>
<evidence type="ECO:0000313" key="4">
    <source>
        <dbReference type="Proteomes" id="UP000317982"/>
    </source>
</evidence>
<protein>
    <recommendedName>
        <fullName evidence="5">Lipoprotein</fullName>
    </recommendedName>
</protein>
<proteinExistence type="predicted"/>
<sequence>MRRILLVVMLAVVASIGGCGTGEPSLSPGDLFGEYARTTDVRHDRFPDGGGSSADRLANFASMGTPDQVAGALMRTFDCGDDSCEPSGSVDRAAADFAGADSPILGRSLLVKHRDGSLELVTVYVVQKPDGSARLIDGNGGTYTDLEDFRSHNDVLEHDDTVLTLRNVTSVPGEGALVVVSGHTARVWPWWLAGALAALVIAGAVILTIRRYRAARHPDPLLIPLEFKDRDDD</sequence>
<dbReference type="RefSeq" id="WP_142703615.1">
    <property type="nucleotide sequence ID" value="NZ_VIRS01000003.1"/>
</dbReference>
<keyword evidence="4" id="KW-1185">Reference proteome</keyword>
<gene>
    <name evidence="3" type="ORF">FL583_06965</name>
</gene>
<keyword evidence="1" id="KW-0812">Transmembrane</keyword>
<evidence type="ECO:0000256" key="1">
    <source>
        <dbReference type="SAM" id="Phobius"/>
    </source>
</evidence>
<comment type="caution">
    <text evidence="3">The sequence shown here is derived from an EMBL/GenBank/DDBJ whole genome shotgun (WGS) entry which is preliminary data.</text>
</comment>
<keyword evidence="1" id="KW-1133">Transmembrane helix</keyword>
<evidence type="ECO:0008006" key="5">
    <source>
        <dbReference type="Google" id="ProtNLM"/>
    </source>
</evidence>
<dbReference type="PROSITE" id="PS51257">
    <property type="entry name" value="PROKAR_LIPOPROTEIN"/>
    <property type="match status" value="1"/>
</dbReference>
<reference evidence="3 4" key="1">
    <citation type="submission" date="2019-07" db="EMBL/GenBank/DDBJ databases">
        <title>Cryptosporangium phraense sp. nov., isolated from plant litter.</title>
        <authorList>
            <person name="Suriyachadkun C."/>
        </authorList>
    </citation>
    <scope>NUCLEOTIDE SEQUENCE [LARGE SCALE GENOMIC DNA]</scope>
    <source>
        <strain evidence="3 4">A-T 5661</strain>
    </source>
</reference>
<dbReference type="EMBL" id="VIRS01000003">
    <property type="protein sequence ID" value="TQS46208.1"/>
    <property type="molecule type" value="Genomic_DNA"/>
</dbReference>
<dbReference type="AlphaFoldDB" id="A0A545AY27"/>
<keyword evidence="2" id="KW-0732">Signal</keyword>
<dbReference type="InParanoid" id="A0A545AY27"/>
<organism evidence="3 4">
    <name type="scientific">Cryptosporangium phraense</name>
    <dbReference type="NCBI Taxonomy" id="2593070"/>
    <lineage>
        <taxon>Bacteria</taxon>
        <taxon>Bacillati</taxon>
        <taxon>Actinomycetota</taxon>
        <taxon>Actinomycetes</taxon>
        <taxon>Cryptosporangiales</taxon>
        <taxon>Cryptosporangiaceae</taxon>
        <taxon>Cryptosporangium</taxon>
    </lineage>
</organism>
<name>A0A545AY27_9ACTN</name>
<accession>A0A545AY27</accession>